<dbReference type="Pfam" id="PF00248">
    <property type="entry name" value="Aldo_ket_red"/>
    <property type="match status" value="1"/>
</dbReference>
<dbReference type="InterPro" id="IPR036812">
    <property type="entry name" value="NAD(P)_OxRdtase_dom_sf"/>
</dbReference>
<comment type="caution">
    <text evidence="3">The sequence shown here is derived from an EMBL/GenBank/DDBJ whole genome shotgun (WGS) entry which is preliminary data.</text>
</comment>
<evidence type="ECO:0000259" key="2">
    <source>
        <dbReference type="Pfam" id="PF00248"/>
    </source>
</evidence>
<keyword evidence="1" id="KW-0560">Oxidoreductase</keyword>
<dbReference type="SUPFAM" id="SSF51430">
    <property type="entry name" value="NAD(P)-linked oxidoreductase"/>
    <property type="match status" value="1"/>
</dbReference>
<sequence length="180" mass="20354">MQRRRIGNSNLEVSALGLGCMTMSDFYGSDRDEQESIWTIHRALELGVDFLDTSDMYGIRENEKLVGKAIKDRRHKVNVATKFGVVRDNRGGMMGYNGKAEYVKDACEASMRRLGTDHIDLYYLHRIDPFTPIEETVGAMADLVKEGKVRYIGLSEAPPDMIRRAHVVHPISAVQTEYSL</sequence>
<evidence type="ECO:0000256" key="1">
    <source>
        <dbReference type="ARBA" id="ARBA00023002"/>
    </source>
</evidence>
<dbReference type="Proteomes" id="UP000674416">
    <property type="component" value="Unassembled WGS sequence"/>
</dbReference>
<keyword evidence="4" id="KW-1185">Reference proteome</keyword>
<evidence type="ECO:0000313" key="3">
    <source>
        <dbReference type="EMBL" id="MBP1082471.1"/>
    </source>
</evidence>
<dbReference type="EMBL" id="JAFDST010000003">
    <property type="protein sequence ID" value="MBP1082471.1"/>
    <property type="molecule type" value="Genomic_DNA"/>
</dbReference>
<dbReference type="InterPro" id="IPR023210">
    <property type="entry name" value="NADP_OxRdtase_dom"/>
</dbReference>
<dbReference type="PANTHER" id="PTHR43625:SF40">
    <property type="entry name" value="ALDO-KETO REDUCTASE YAKC [NADP(+)]"/>
    <property type="match status" value="1"/>
</dbReference>
<dbReference type="Gene3D" id="3.20.20.100">
    <property type="entry name" value="NADP-dependent oxidoreductase domain"/>
    <property type="match status" value="1"/>
</dbReference>
<reference evidence="3 4" key="1">
    <citation type="submission" date="2021-01" db="EMBL/GenBank/DDBJ databases">
        <title>Genomic Encyclopedia of Type Strains, Phase IV (KMG-IV): sequencing the most valuable type-strain genomes for metagenomic binning, comparative biology and taxonomic classification.</title>
        <authorList>
            <person name="Goeker M."/>
        </authorList>
    </citation>
    <scope>NUCLEOTIDE SEQUENCE [LARGE SCALE GENOMIC DNA]</scope>
    <source>
        <strain evidence="3 4">DSM 103394</strain>
    </source>
</reference>
<dbReference type="InterPro" id="IPR050791">
    <property type="entry name" value="Aldo-Keto_reductase"/>
</dbReference>
<protein>
    <submittedName>
        <fullName evidence="3">Aryl-alcohol dehydrogenase-like predicted oxidoreductase</fullName>
    </submittedName>
</protein>
<feature type="domain" description="NADP-dependent oxidoreductase" evidence="2">
    <location>
        <begin position="16"/>
        <end position="180"/>
    </location>
</feature>
<dbReference type="PRINTS" id="PR00069">
    <property type="entry name" value="ALDKETRDTASE"/>
</dbReference>
<dbReference type="PANTHER" id="PTHR43625">
    <property type="entry name" value="AFLATOXIN B1 ALDEHYDE REDUCTASE"/>
    <property type="match status" value="1"/>
</dbReference>
<evidence type="ECO:0000313" key="4">
    <source>
        <dbReference type="Proteomes" id="UP000674416"/>
    </source>
</evidence>
<gene>
    <name evidence="3" type="ORF">JOC74_002974</name>
</gene>
<proteinExistence type="predicted"/>
<name>A0ABS4CYN5_9BACI</name>
<accession>A0ABS4CYN5</accession>
<organism evidence="3 4">
    <name type="scientific">Bacillus capparidis</name>
    <dbReference type="NCBI Taxonomy" id="1840411"/>
    <lineage>
        <taxon>Bacteria</taxon>
        <taxon>Bacillati</taxon>
        <taxon>Bacillota</taxon>
        <taxon>Bacilli</taxon>
        <taxon>Bacillales</taxon>
        <taxon>Bacillaceae</taxon>
        <taxon>Bacillus</taxon>
    </lineage>
</organism>
<dbReference type="InterPro" id="IPR020471">
    <property type="entry name" value="AKR"/>
</dbReference>